<keyword evidence="1" id="KW-0175">Coiled coil</keyword>
<evidence type="ECO:0000256" key="1">
    <source>
        <dbReference type="SAM" id="Coils"/>
    </source>
</evidence>
<keyword evidence="4" id="KW-1185">Reference proteome</keyword>
<gene>
    <name evidence="3" type="ORF">HDK90DRAFT_510476</name>
</gene>
<feature type="compositionally biased region" description="Basic and acidic residues" evidence="2">
    <location>
        <begin position="380"/>
        <end position="394"/>
    </location>
</feature>
<feature type="compositionally biased region" description="Basic and acidic residues" evidence="2">
    <location>
        <begin position="334"/>
        <end position="349"/>
    </location>
</feature>
<name>A0ABR1YPF0_9PEZI</name>
<feature type="compositionally biased region" description="Basic and acidic residues" evidence="2">
    <location>
        <begin position="314"/>
        <end position="326"/>
    </location>
</feature>
<evidence type="ECO:0000256" key="2">
    <source>
        <dbReference type="SAM" id="MobiDB-lite"/>
    </source>
</evidence>
<reference evidence="3 4" key="1">
    <citation type="submission" date="2024-04" db="EMBL/GenBank/DDBJ databases">
        <title>Phyllosticta paracitricarpa is synonymous to the EU quarantine fungus P. citricarpa based on phylogenomic analyses.</title>
        <authorList>
            <consortium name="Lawrence Berkeley National Laboratory"/>
            <person name="Van Ingen-Buijs V.A."/>
            <person name="Van Westerhoven A.C."/>
            <person name="Haridas S."/>
            <person name="Skiadas P."/>
            <person name="Martin F."/>
            <person name="Groenewald J.Z."/>
            <person name="Crous P.W."/>
            <person name="Seidl M.F."/>
        </authorList>
    </citation>
    <scope>NUCLEOTIDE SEQUENCE [LARGE SCALE GENOMIC DNA]</scope>
    <source>
        <strain evidence="3 4">CBS 123374</strain>
    </source>
</reference>
<accession>A0ABR1YPF0</accession>
<proteinExistence type="predicted"/>
<sequence>MRHPDGIEVQIQDAIFGWKLSESDFPESHRKTRKSEIDRERRTQRCYISAHVDGIGIKISIKTSKEFDLGHWDRLRQSVQIDGDWDFCRPRYLTRSDLKEKSETVFEADGGSHNSRKKTTLYFAGLPKERHGRTLPESTLPSTSQGTIVVTCQRVSEKQKECCEAGKGHGRPVARPDVKGGHSLYIKPMYLKKDSKGYFVQSIQDAWEGNFDLPYQFIFYYRSHKQVQTLCRALGHEHPRKRQKIEPKNSLQQSSKSARRAVLSDDEEYATLTKKEESPAPESRDGPGKASDSPQNPTRKSIRDVSRKPRITKATREDMENPDFRNKTSTFEPKPADLDKASDKVKETQTDVFVSKNKDNPTAISKKESRSDRNNPLVIESKDDAENSIKKEPGSDCLNPVVIEDAIADSVKQELNPGPSKSVDNQFDDTDEEELKLRLRLHEIERQELELKLRLKKLKRKS</sequence>
<organism evidence="3 4">
    <name type="scientific">Phyllosticta capitalensis</name>
    <dbReference type="NCBI Taxonomy" id="121624"/>
    <lineage>
        <taxon>Eukaryota</taxon>
        <taxon>Fungi</taxon>
        <taxon>Dikarya</taxon>
        <taxon>Ascomycota</taxon>
        <taxon>Pezizomycotina</taxon>
        <taxon>Dothideomycetes</taxon>
        <taxon>Dothideomycetes incertae sedis</taxon>
        <taxon>Botryosphaeriales</taxon>
        <taxon>Phyllostictaceae</taxon>
        <taxon>Phyllosticta</taxon>
    </lineage>
</organism>
<feature type="coiled-coil region" evidence="1">
    <location>
        <begin position="432"/>
        <end position="461"/>
    </location>
</feature>
<dbReference type="Proteomes" id="UP001492380">
    <property type="component" value="Unassembled WGS sequence"/>
</dbReference>
<comment type="caution">
    <text evidence="3">The sequence shown here is derived from an EMBL/GenBank/DDBJ whole genome shotgun (WGS) entry which is preliminary data.</text>
</comment>
<evidence type="ECO:0000313" key="3">
    <source>
        <dbReference type="EMBL" id="KAK8235297.1"/>
    </source>
</evidence>
<protein>
    <submittedName>
        <fullName evidence="3">Uncharacterized protein</fullName>
    </submittedName>
</protein>
<dbReference type="EMBL" id="JBBWRZ010000005">
    <property type="protein sequence ID" value="KAK8235297.1"/>
    <property type="molecule type" value="Genomic_DNA"/>
</dbReference>
<feature type="compositionally biased region" description="Basic and acidic residues" evidence="2">
    <location>
        <begin position="273"/>
        <end position="287"/>
    </location>
</feature>
<feature type="region of interest" description="Disordered" evidence="2">
    <location>
        <begin position="237"/>
        <end position="397"/>
    </location>
</feature>
<feature type="region of interest" description="Disordered" evidence="2">
    <location>
        <begin position="411"/>
        <end position="430"/>
    </location>
</feature>
<evidence type="ECO:0000313" key="4">
    <source>
        <dbReference type="Proteomes" id="UP001492380"/>
    </source>
</evidence>